<dbReference type="Proteomes" id="UP000249829">
    <property type="component" value="Unassembled WGS sequence"/>
</dbReference>
<keyword evidence="4" id="KW-1185">Reference proteome</keyword>
<proteinExistence type="predicted"/>
<protein>
    <recommendedName>
        <fullName evidence="2">Replication-associated protein ORF2/G2P domain-containing protein</fullName>
    </recommendedName>
</protein>
<name>A0A2V5H4G8_ASPV1</name>
<accession>A0A2V5H4G8</accession>
<feature type="compositionally biased region" description="Basic and acidic residues" evidence="1">
    <location>
        <begin position="1"/>
        <end position="11"/>
    </location>
</feature>
<feature type="region of interest" description="Disordered" evidence="1">
    <location>
        <begin position="1"/>
        <end position="20"/>
    </location>
</feature>
<dbReference type="AlphaFoldDB" id="A0A2V5H4G8"/>
<evidence type="ECO:0000313" key="4">
    <source>
        <dbReference type="Proteomes" id="UP000249829"/>
    </source>
</evidence>
<organism evidence="3 4">
    <name type="scientific">Aspergillus violaceofuscus (strain CBS 115571)</name>
    <dbReference type="NCBI Taxonomy" id="1450538"/>
    <lineage>
        <taxon>Eukaryota</taxon>
        <taxon>Fungi</taxon>
        <taxon>Dikarya</taxon>
        <taxon>Ascomycota</taxon>
        <taxon>Pezizomycotina</taxon>
        <taxon>Eurotiomycetes</taxon>
        <taxon>Eurotiomycetidae</taxon>
        <taxon>Eurotiales</taxon>
        <taxon>Aspergillaceae</taxon>
        <taxon>Aspergillus</taxon>
    </lineage>
</organism>
<dbReference type="SUPFAM" id="SSF55464">
    <property type="entry name" value="Origin of replication-binding domain, RBD-like"/>
    <property type="match status" value="1"/>
</dbReference>
<gene>
    <name evidence="3" type="ORF">BO99DRAFT_403117</name>
</gene>
<dbReference type="Pfam" id="PF23343">
    <property type="entry name" value="REP_ORF2-G2P"/>
    <property type="match status" value="1"/>
</dbReference>
<dbReference type="Gene3D" id="3.40.1310.20">
    <property type="match status" value="1"/>
</dbReference>
<evidence type="ECO:0000256" key="1">
    <source>
        <dbReference type="SAM" id="MobiDB-lite"/>
    </source>
</evidence>
<reference evidence="3 4" key="1">
    <citation type="submission" date="2018-02" db="EMBL/GenBank/DDBJ databases">
        <title>The genomes of Aspergillus section Nigri reveals drivers in fungal speciation.</title>
        <authorList>
            <consortium name="DOE Joint Genome Institute"/>
            <person name="Vesth T.C."/>
            <person name="Nybo J."/>
            <person name="Theobald S."/>
            <person name="Brandl J."/>
            <person name="Frisvad J.C."/>
            <person name="Nielsen K.F."/>
            <person name="Lyhne E.K."/>
            <person name="Kogle M.E."/>
            <person name="Kuo A."/>
            <person name="Riley R."/>
            <person name="Clum A."/>
            <person name="Nolan M."/>
            <person name="Lipzen A."/>
            <person name="Salamov A."/>
            <person name="Henrissat B."/>
            <person name="Wiebenga A."/>
            <person name="De vries R.P."/>
            <person name="Grigoriev I.V."/>
            <person name="Mortensen U.H."/>
            <person name="Andersen M.R."/>
            <person name="Baker S.E."/>
        </authorList>
    </citation>
    <scope>NUCLEOTIDE SEQUENCE [LARGE SCALE GENOMIC DNA]</scope>
    <source>
        <strain evidence="3 4">CBS 115571</strain>
    </source>
</reference>
<evidence type="ECO:0000313" key="3">
    <source>
        <dbReference type="EMBL" id="PYI18965.1"/>
    </source>
</evidence>
<evidence type="ECO:0000259" key="2">
    <source>
        <dbReference type="Pfam" id="PF23343"/>
    </source>
</evidence>
<dbReference type="EMBL" id="KZ825139">
    <property type="protein sequence ID" value="PYI18965.1"/>
    <property type="molecule type" value="Genomic_DNA"/>
</dbReference>
<sequence length="165" mass="19625">MYSRFRVDKLPQDSGYSSRGEMKKKEGVHSFWVFVTYSQCTIDDKEEFERLFRDALKQFAPQAKYFGCREQHEEKGIHYHVLVNLGFQPTWTMERARARFTVIGNMSKSINLTPNRSANMWRFVRNHVEYVQKNGDVFGKAFSVKPGGERKQLWREYKPVEKKKE</sequence>
<dbReference type="InterPro" id="IPR056906">
    <property type="entry name" value="ORF2/G2P_dom"/>
</dbReference>
<feature type="domain" description="Replication-associated protein ORF2/G2P" evidence="2">
    <location>
        <begin position="33"/>
        <end position="134"/>
    </location>
</feature>